<accession>A0A0N4Y7F9</accession>
<organism evidence="4">
    <name type="scientific">Nippostrongylus brasiliensis</name>
    <name type="common">Rat hookworm</name>
    <dbReference type="NCBI Taxonomy" id="27835"/>
    <lineage>
        <taxon>Eukaryota</taxon>
        <taxon>Metazoa</taxon>
        <taxon>Ecdysozoa</taxon>
        <taxon>Nematoda</taxon>
        <taxon>Chromadorea</taxon>
        <taxon>Rhabditida</taxon>
        <taxon>Rhabditina</taxon>
        <taxon>Rhabditomorpha</taxon>
        <taxon>Strongyloidea</taxon>
        <taxon>Heligmosomidae</taxon>
        <taxon>Nippostrongylus</taxon>
    </lineage>
</organism>
<name>A0A0N4Y7F9_NIPBR</name>
<feature type="signal peptide" evidence="1">
    <location>
        <begin position="1"/>
        <end position="18"/>
    </location>
</feature>
<reference evidence="4" key="1">
    <citation type="submission" date="2017-02" db="UniProtKB">
        <authorList>
            <consortium name="WormBaseParasite"/>
        </authorList>
    </citation>
    <scope>IDENTIFICATION</scope>
</reference>
<proteinExistence type="predicted"/>
<keyword evidence="3" id="KW-1185">Reference proteome</keyword>
<feature type="chain" id="PRO_5043125338" evidence="1">
    <location>
        <begin position="19"/>
        <end position="98"/>
    </location>
</feature>
<keyword evidence="1" id="KW-0732">Signal</keyword>
<dbReference type="WBParaSite" id="NBR_0001209201-mRNA-1">
    <property type="protein sequence ID" value="NBR_0001209201-mRNA-1"/>
    <property type="gene ID" value="NBR_0001209201"/>
</dbReference>
<evidence type="ECO:0000313" key="4">
    <source>
        <dbReference type="WBParaSite" id="NBR_0001209201-mRNA-1"/>
    </source>
</evidence>
<protein>
    <submittedName>
        <fullName evidence="4">Secreted protein</fullName>
    </submittedName>
</protein>
<sequence length="98" mass="11381">MWFSCLLFVVFSIPTVFAMLKLSKYYLRMKSEYYWNICDGYGVIRPRVATMQHVIYGNVYGTLHANGSSRKVPPRPMSTSSLYAAYGTQPIYTTFRRD</sequence>
<dbReference type="AlphaFoldDB" id="A0A0N4Y7F9"/>
<evidence type="ECO:0000313" key="2">
    <source>
        <dbReference type="EMBL" id="VDL75682.1"/>
    </source>
</evidence>
<evidence type="ECO:0000313" key="3">
    <source>
        <dbReference type="Proteomes" id="UP000271162"/>
    </source>
</evidence>
<dbReference type="Proteomes" id="UP000271162">
    <property type="component" value="Unassembled WGS sequence"/>
</dbReference>
<reference evidence="2 3" key="2">
    <citation type="submission" date="2018-11" db="EMBL/GenBank/DDBJ databases">
        <authorList>
            <consortium name="Pathogen Informatics"/>
        </authorList>
    </citation>
    <scope>NUCLEOTIDE SEQUENCE [LARGE SCALE GENOMIC DNA]</scope>
</reference>
<dbReference type="STRING" id="27835.A0A0N4Y7F9"/>
<gene>
    <name evidence="2" type="ORF">NBR_LOCUS12093</name>
</gene>
<dbReference type="EMBL" id="UYSL01020673">
    <property type="protein sequence ID" value="VDL75682.1"/>
    <property type="molecule type" value="Genomic_DNA"/>
</dbReference>
<evidence type="ECO:0000256" key="1">
    <source>
        <dbReference type="SAM" id="SignalP"/>
    </source>
</evidence>